<evidence type="ECO:0000313" key="3">
    <source>
        <dbReference type="Proteomes" id="UP001501940"/>
    </source>
</evidence>
<dbReference type="SUPFAM" id="SSF54277">
    <property type="entry name" value="CAD &amp; PB1 domains"/>
    <property type="match status" value="1"/>
</dbReference>
<evidence type="ECO:0000313" key="2">
    <source>
        <dbReference type="Ensembl" id="ENSAOCP00000013085.2"/>
    </source>
</evidence>
<dbReference type="Proteomes" id="UP001501940">
    <property type="component" value="Chromosome 10"/>
</dbReference>
<dbReference type="OMA" id="MSRTYSC"/>
<organism evidence="2 3">
    <name type="scientific">Amphiprion ocellaris</name>
    <name type="common">Clown anemonefish</name>
    <dbReference type="NCBI Taxonomy" id="80972"/>
    <lineage>
        <taxon>Eukaryota</taxon>
        <taxon>Metazoa</taxon>
        <taxon>Chordata</taxon>
        <taxon>Craniata</taxon>
        <taxon>Vertebrata</taxon>
        <taxon>Euteleostomi</taxon>
        <taxon>Actinopterygii</taxon>
        <taxon>Neopterygii</taxon>
        <taxon>Teleostei</taxon>
        <taxon>Neoteleostei</taxon>
        <taxon>Acanthomorphata</taxon>
        <taxon>Ovalentaria</taxon>
        <taxon>Pomacentridae</taxon>
        <taxon>Amphiprion</taxon>
    </lineage>
</organism>
<proteinExistence type="predicted"/>
<protein>
    <recommendedName>
        <fullName evidence="4">PB1 domain-containing protein</fullName>
    </recommendedName>
</protein>
<dbReference type="PANTHER" id="PTHR31025:SF31">
    <property type="entry name" value="SI:CH211-166E11.5"/>
    <property type="match status" value="1"/>
</dbReference>
<name>A0A3Q1BG58_AMPOC</name>
<dbReference type="AlphaFoldDB" id="A0A3Q1BG58"/>
<reference evidence="2" key="2">
    <citation type="submission" date="2025-08" db="UniProtKB">
        <authorList>
            <consortium name="Ensembl"/>
        </authorList>
    </citation>
    <scope>IDENTIFICATION</scope>
</reference>
<dbReference type="GeneTree" id="ENSGT00950000182912"/>
<keyword evidence="3" id="KW-1185">Reference proteome</keyword>
<dbReference type="STRING" id="80972.ENSAOCP00000013085"/>
<reference evidence="2 3" key="1">
    <citation type="submission" date="2022-01" db="EMBL/GenBank/DDBJ databases">
        <title>A chromosome-scale genome assembly of the false clownfish, Amphiprion ocellaris.</title>
        <authorList>
            <person name="Ryu T."/>
        </authorList>
    </citation>
    <scope>NUCLEOTIDE SEQUENCE [LARGE SCALE GENOMIC DNA]</scope>
</reference>
<reference evidence="2" key="3">
    <citation type="submission" date="2025-09" db="UniProtKB">
        <authorList>
            <consortium name="Ensembl"/>
        </authorList>
    </citation>
    <scope>IDENTIFICATION</scope>
</reference>
<evidence type="ECO:0000256" key="1">
    <source>
        <dbReference type="SAM" id="MobiDB-lite"/>
    </source>
</evidence>
<evidence type="ECO:0008006" key="4">
    <source>
        <dbReference type="Google" id="ProtNLM"/>
    </source>
</evidence>
<dbReference type="Ensembl" id="ENSAOCT00000021063.2">
    <property type="protein sequence ID" value="ENSAOCP00000013085.2"/>
    <property type="gene ID" value="ENSAOCG00000017615.2"/>
</dbReference>
<dbReference type="PANTHER" id="PTHR31025">
    <property type="entry name" value="SI:CH211-196P9.1-RELATED"/>
    <property type="match status" value="1"/>
</dbReference>
<gene>
    <name evidence="2" type="primary">CYTH3</name>
</gene>
<accession>A0A3Q1BG58</accession>
<feature type="region of interest" description="Disordered" evidence="1">
    <location>
        <begin position="298"/>
        <end position="326"/>
    </location>
</feature>
<sequence length="574" mass="65706">MSTLQTLKTFINQRLTVAVEEIFGLLETTISNYEEEINRQRRLIEDERSEFLIKKADMQQAMRFRVIIDHDIKKITFQNDIPSSVEDFIKVFKQAFSITTDISLQYKDADFDDFFTLTSTSDLKDKDTLKVVHMPPGIIMTTVPHERNPDNSDVSSVDDLLSADSQDNLIPSPPATERQHLWPALFPIPIFSYNTEMALRQGNEKFLKDGTLLTIPSIKSDILERLAETMFSYTAYPNDPQRAAVAQALIEKHPCLREPGSFNGCYGWQQSLKYKCGNYRSKLKAHGNPELIINTLKHKQEGDRKPAKNVKKPRKSEVNYLPPHPVGETDSSLENVRLELIAMSKIQDNGQMINDMMSRTYSCRRREVVGQSVQIAEFKERWPALFDPLQINEEFRRCNTIPLESTFISQLDGYMPKFLELFRSKGGAVGQRMKTVLTDLIQDPHASVMKKRDVTLRCLIEYMGESVQDLISDYYKTAENKVLEDLQTQGMRIYVCHQPHAVGIIIDGIPVLMGLDNMPEACCLLLGLTYALNLDYPPKLAKTFEVFQRLFVGLDTLQPKPTSKYINLKNRLLT</sequence>